<sequence>MFAKSYSCWATFFQETLVAQLSSGSGCWTLLSYIENEWTSGNWLTVFLTV</sequence>
<organism evidence="1">
    <name type="scientific">Anguilla anguilla</name>
    <name type="common">European freshwater eel</name>
    <name type="synonym">Muraena anguilla</name>
    <dbReference type="NCBI Taxonomy" id="7936"/>
    <lineage>
        <taxon>Eukaryota</taxon>
        <taxon>Metazoa</taxon>
        <taxon>Chordata</taxon>
        <taxon>Craniata</taxon>
        <taxon>Vertebrata</taxon>
        <taxon>Euteleostomi</taxon>
        <taxon>Actinopterygii</taxon>
        <taxon>Neopterygii</taxon>
        <taxon>Teleostei</taxon>
        <taxon>Anguilliformes</taxon>
        <taxon>Anguillidae</taxon>
        <taxon>Anguilla</taxon>
    </lineage>
</organism>
<protein>
    <submittedName>
        <fullName evidence="1">Uncharacterized protein</fullName>
    </submittedName>
</protein>
<reference evidence="1" key="1">
    <citation type="submission" date="2014-11" db="EMBL/GenBank/DDBJ databases">
        <authorList>
            <person name="Amaro Gonzalez C."/>
        </authorList>
    </citation>
    <scope>NUCLEOTIDE SEQUENCE</scope>
</reference>
<evidence type="ECO:0000313" key="1">
    <source>
        <dbReference type="EMBL" id="JAH19273.1"/>
    </source>
</evidence>
<accession>A0A0E9QT67</accession>
<dbReference type="EMBL" id="GBXM01089304">
    <property type="protein sequence ID" value="JAH19273.1"/>
    <property type="molecule type" value="Transcribed_RNA"/>
</dbReference>
<name>A0A0E9QT67_ANGAN</name>
<reference evidence="1" key="2">
    <citation type="journal article" date="2015" name="Fish Shellfish Immunol.">
        <title>Early steps in the European eel (Anguilla anguilla)-Vibrio vulnificus interaction in the gills: Role of the RtxA13 toxin.</title>
        <authorList>
            <person name="Callol A."/>
            <person name="Pajuelo D."/>
            <person name="Ebbesson L."/>
            <person name="Teles M."/>
            <person name="MacKenzie S."/>
            <person name="Amaro C."/>
        </authorList>
    </citation>
    <scope>NUCLEOTIDE SEQUENCE</scope>
</reference>
<proteinExistence type="predicted"/>
<dbReference type="AlphaFoldDB" id="A0A0E9QT67"/>
<dbReference type="PROSITE" id="PS51257">
    <property type="entry name" value="PROKAR_LIPOPROTEIN"/>
    <property type="match status" value="1"/>
</dbReference>